<dbReference type="SMART" id="SM00346">
    <property type="entry name" value="HTH_ICLR"/>
    <property type="match status" value="1"/>
</dbReference>
<dbReference type="EMBL" id="KX485897">
    <property type="protein sequence ID" value="AOO88261.1"/>
    <property type="molecule type" value="Genomic_DNA"/>
</dbReference>
<dbReference type="GO" id="GO:0003677">
    <property type="term" value="F:DNA binding"/>
    <property type="evidence" value="ECO:0007669"/>
    <property type="project" value="UniProtKB-KW"/>
</dbReference>
<name>A0A1B8RJ77_RHILT</name>
<dbReference type="PANTHER" id="PTHR30136:SF35">
    <property type="entry name" value="HTH-TYPE TRANSCRIPTIONAL REGULATOR RV1719"/>
    <property type="match status" value="1"/>
</dbReference>
<dbReference type="Gene3D" id="1.10.10.10">
    <property type="entry name" value="Winged helix-like DNA-binding domain superfamily/Winged helix DNA-binding domain"/>
    <property type="match status" value="1"/>
</dbReference>
<dbReference type="Pfam" id="PF09339">
    <property type="entry name" value="HTH_IclR"/>
    <property type="match status" value="1"/>
</dbReference>
<proteinExistence type="predicted"/>
<feature type="domain" description="IclR-ED" evidence="5">
    <location>
        <begin position="68"/>
        <end position="254"/>
    </location>
</feature>
<evidence type="ECO:0000256" key="1">
    <source>
        <dbReference type="ARBA" id="ARBA00023015"/>
    </source>
</evidence>
<sequence>MRLVKSLLDRCFDVITLLTENATGLSLGEISRRLDIPKSAAHRLLNSLCDLGWAEQDPENGFYRLSLRLAVMGQRLLAGTRIPDICQPILDRLASNTKGLGRIAILDPDGLTWISHSQGMRSGLIYQPELVAKVPLHTTANGKAWLATLDREEALARAVASGLGRTDLGGPRVITSKQTFSAALDETEERGWAAAIEEAEAGVAAVAAVIRVGGQVVGTVSIAGPIHHFSPLVLPQLAEQVKATAEELSQLWPYRIASPSAQTNTSRISQVVGNII</sequence>
<evidence type="ECO:0000256" key="2">
    <source>
        <dbReference type="ARBA" id="ARBA00023125"/>
    </source>
</evidence>
<dbReference type="InterPro" id="IPR036388">
    <property type="entry name" value="WH-like_DNA-bd_sf"/>
</dbReference>
<feature type="domain" description="HTH iclR-type" evidence="4">
    <location>
        <begin position="5"/>
        <end position="67"/>
    </location>
</feature>
<dbReference type="PANTHER" id="PTHR30136">
    <property type="entry name" value="HELIX-TURN-HELIX TRANSCRIPTIONAL REGULATOR, ICLR FAMILY"/>
    <property type="match status" value="1"/>
</dbReference>
<dbReference type="InterPro" id="IPR005471">
    <property type="entry name" value="Tscrpt_reg_IclR_N"/>
</dbReference>
<organism evidence="6">
    <name type="scientific">Rhizobium leguminosarum bv. trifolii</name>
    <dbReference type="NCBI Taxonomy" id="386"/>
    <lineage>
        <taxon>Bacteria</taxon>
        <taxon>Pseudomonadati</taxon>
        <taxon>Pseudomonadota</taxon>
        <taxon>Alphaproteobacteria</taxon>
        <taxon>Hyphomicrobiales</taxon>
        <taxon>Rhizobiaceae</taxon>
        <taxon>Rhizobium/Agrobacterium group</taxon>
        <taxon>Rhizobium</taxon>
    </lineage>
</organism>
<keyword evidence="1" id="KW-0805">Transcription regulation</keyword>
<protein>
    <submittedName>
        <fullName evidence="6">IclR family transcriptional regulator</fullName>
    </submittedName>
</protein>
<dbReference type="InterPro" id="IPR014757">
    <property type="entry name" value="Tscrpt_reg_IclR_C"/>
</dbReference>
<dbReference type="Gene3D" id="3.30.450.40">
    <property type="match status" value="1"/>
</dbReference>
<evidence type="ECO:0000259" key="5">
    <source>
        <dbReference type="PROSITE" id="PS51078"/>
    </source>
</evidence>
<dbReference type="FunFam" id="1.10.10.10:FF:000056">
    <property type="entry name" value="IclR family transcriptional regulator"/>
    <property type="match status" value="1"/>
</dbReference>
<evidence type="ECO:0000256" key="3">
    <source>
        <dbReference type="ARBA" id="ARBA00023163"/>
    </source>
</evidence>
<dbReference type="GO" id="GO:0045892">
    <property type="term" value="P:negative regulation of DNA-templated transcription"/>
    <property type="evidence" value="ECO:0007669"/>
    <property type="project" value="TreeGrafter"/>
</dbReference>
<accession>A0A1B8RJ77</accession>
<keyword evidence="2" id="KW-0238">DNA-binding</keyword>
<dbReference type="RefSeq" id="WP_065275935.1">
    <property type="nucleotide sequence ID" value="NZ_MAMO01000003.1"/>
</dbReference>
<reference evidence="6" key="1">
    <citation type="journal article" date="2015" name="BMC Genomics">
        <title>Transcriptome profiling of a Rhizobium leguminosarum bv. trifolii rosR mutant reveals the role of the transcriptional regulator RosR in motility, synthesis of cell-surface components, and other cellular processes.</title>
        <authorList>
            <person name="Rachwal K."/>
            <person name="Matczynska E."/>
            <person name="Janczarek M."/>
        </authorList>
    </citation>
    <scope>NUCLEOTIDE SEQUENCE</scope>
    <source>
        <strain evidence="6">Rt24.2</strain>
    </source>
</reference>
<evidence type="ECO:0000313" key="6">
    <source>
        <dbReference type="EMBL" id="AOO88261.1"/>
    </source>
</evidence>
<dbReference type="GO" id="GO:0003700">
    <property type="term" value="F:DNA-binding transcription factor activity"/>
    <property type="evidence" value="ECO:0007669"/>
    <property type="project" value="TreeGrafter"/>
</dbReference>
<dbReference type="InterPro" id="IPR050707">
    <property type="entry name" value="HTH_MetabolicPath_Reg"/>
</dbReference>
<evidence type="ECO:0000259" key="4">
    <source>
        <dbReference type="PROSITE" id="PS51077"/>
    </source>
</evidence>
<keyword evidence="3" id="KW-0804">Transcription</keyword>
<dbReference type="Pfam" id="PF01614">
    <property type="entry name" value="IclR_C"/>
    <property type="match status" value="1"/>
</dbReference>
<dbReference type="PROSITE" id="PS51078">
    <property type="entry name" value="ICLR_ED"/>
    <property type="match status" value="1"/>
</dbReference>
<dbReference type="SUPFAM" id="SSF55781">
    <property type="entry name" value="GAF domain-like"/>
    <property type="match status" value="1"/>
</dbReference>
<dbReference type="PROSITE" id="PS51077">
    <property type="entry name" value="HTH_ICLR"/>
    <property type="match status" value="1"/>
</dbReference>
<dbReference type="InterPro" id="IPR036390">
    <property type="entry name" value="WH_DNA-bd_sf"/>
</dbReference>
<dbReference type="SUPFAM" id="SSF46785">
    <property type="entry name" value="Winged helix' DNA-binding domain"/>
    <property type="match status" value="1"/>
</dbReference>
<dbReference type="AlphaFoldDB" id="A0A1B8RJ77"/>
<dbReference type="InterPro" id="IPR029016">
    <property type="entry name" value="GAF-like_dom_sf"/>
</dbReference>
<reference evidence="6" key="2">
    <citation type="journal article" date="2016" name="Front. Microbiol.">
        <title>The Regulatory Protein RosR Affects Rhizobium leguminosarum bv. trifolii Protein Profiles, Cell Surface Properties, and Symbiosis with Clover.</title>
        <authorList>
            <person name="Rachwal K."/>
            <person name="Boguszewska A."/>
            <person name="Kopcinska J."/>
            <person name="Karas M."/>
            <person name="Tchorzewski M."/>
            <person name="Janczarek M."/>
        </authorList>
    </citation>
    <scope>NUCLEOTIDE SEQUENCE</scope>
    <source>
        <strain evidence="6">Rt24.2</strain>
    </source>
</reference>